<comment type="caution">
    <text evidence="2">The sequence shown here is derived from an EMBL/GenBank/DDBJ whole genome shotgun (WGS) entry which is preliminary data.</text>
</comment>
<gene>
    <name evidence="2" type="ORF">A2209_00360</name>
</gene>
<dbReference type="EMBL" id="MGBG01000015">
    <property type="protein sequence ID" value="OGK64767.1"/>
    <property type="molecule type" value="Genomic_DNA"/>
</dbReference>
<name>A0A1F7KA72_9BACT</name>
<dbReference type="Pfam" id="PF12146">
    <property type="entry name" value="Hydrolase_4"/>
    <property type="match status" value="1"/>
</dbReference>
<dbReference type="SUPFAM" id="SSF53474">
    <property type="entry name" value="alpha/beta-Hydrolases"/>
    <property type="match status" value="1"/>
</dbReference>
<dbReference type="InterPro" id="IPR029058">
    <property type="entry name" value="AB_hydrolase_fold"/>
</dbReference>
<feature type="domain" description="Serine aminopeptidase S33" evidence="1">
    <location>
        <begin position="33"/>
        <end position="151"/>
    </location>
</feature>
<reference evidence="2 3" key="1">
    <citation type="journal article" date="2016" name="Nat. Commun.">
        <title>Thousands of microbial genomes shed light on interconnected biogeochemical processes in an aquifer system.</title>
        <authorList>
            <person name="Anantharaman K."/>
            <person name="Brown C.T."/>
            <person name="Hug L.A."/>
            <person name="Sharon I."/>
            <person name="Castelle C.J."/>
            <person name="Probst A.J."/>
            <person name="Thomas B.C."/>
            <person name="Singh A."/>
            <person name="Wilkins M.J."/>
            <person name="Karaoz U."/>
            <person name="Brodie E.L."/>
            <person name="Williams K.H."/>
            <person name="Hubbard S.S."/>
            <person name="Banfield J.F."/>
        </authorList>
    </citation>
    <scope>NUCLEOTIDE SEQUENCE [LARGE SCALE GENOMIC DNA]</scope>
</reference>
<dbReference type="InterPro" id="IPR022742">
    <property type="entry name" value="Hydrolase_4"/>
</dbReference>
<evidence type="ECO:0000313" key="2">
    <source>
        <dbReference type="EMBL" id="OGK64767.1"/>
    </source>
</evidence>
<organism evidence="2 3">
    <name type="scientific">Candidatus Roizmanbacteria bacterium RIFOXYA1_FULL_41_12</name>
    <dbReference type="NCBI Taxonomy" id="1802082"/>
    <lineage>
        <taxon>Bacteria</taxon>
        <taxon>Candidatus Roizmaniibacteriota</taxon>
    </lineage>
</organism>
<evidence type="ECO:0000313" key="3">
    <source>
        <dbReference type="Proteomes" id="UP000178450"/>
    </source>
</evidence>
<dbReference type="PANTHER" id="PTHR22946">
    <property type="entry name" value="DIENELACTONE HYDROLASE DOMAIN-CONTAINING PROTEIN-RELATED"/>
    <property type="match status" value="1"/>
</dbReference>
<accession>A0A1F7KA72</accession>
<sequence>MEIVKEEISFTSDHLILKGLLYYPLPKNEYFGILFIHGGGKYTSSRYLKWQAFLAQNGYSSLSFFCRGVGNSEGDFADSSLANRLKDSQQALAFFKNSGAVDPSGIALCGSSMGAPVAVRLLEQNKRIKAIIVQSAAAYAKEAENIPLNVQFTQTISVPNSWQNSPVWEILEIFRGNLGVFYGQEDKIIPEGIKQRYRQLIKQGEFWEIKNGQHKLLAPTNNLEEKAEQELFSRSLLFLSRSFV</sequence>
<dbReference type="Gene3D" id="3.40.50.1820">
    <property type="entry name" value="alpha/beta hydrolase"/>
    <property type="match status" value="1"/>
</dbReference>
<protein>
    <recommendedName>
        <fullName evidence="1">Serine aminopeptidase S33 domain-containing protein</fullName>
    </recommendedName>
</protein>
<evidence type="ECO:0000259" key="1">
    <source>
        <dbReference type="Pfam" id="PF12146"/>
    </source>
</evidence>
<proteinExistence type="predicted"/>
<dbReference type="Proteomes" id="UP000178450">
    <property type="component" value="Unassembled WGS sequence"/>
</dbReference>
<dbReference type="AlphaFoldDB" id="A0A1F7KA72"/>
<dbReference type="InterPro" id="IPR050261">
    <property type="entry name" value="FrsA_esterase"/>
</dbReference>